<dbReference type="RefSeq" id="WP_259097846.1">
    <property type="nucleotide sequence ID" value="NZ_CP130454.1"/>
</dbReference>
<dbReference type="InterPro" id="IPR050192">
    <property type="entry name" value="CopG/NikR_regulator"/>
</dbReference>
<evidence type="ECO:0000313" key="11">
    <source>
        <dbReference type="Proteomes" id="UP001204798"/>
    </source>
</evidence>
<comment type="cofactor">
    <cofactor evidence="7">
        <name>Ni(2+)</name>
        <dbReference type="ChEBI" id="CHEBI:49786"/>
    </cofactor>
    <text evidence="7">Binds 1 nickel ion per subunit.</text>
</comment>
<dbReference type="InterPro" id="IPR014864">
    <property type="entry name" value="TF_NikR_Ni-bd_C"/>
</dbReference>
<dbReference type="PANTHER" id="PTHR34719:SF2">
    <property type="entry name" value="NICKEL-RESPONSIVE REGULATOR"/>
    <property type="match status" value="1"/>
</dbReference>
<evidence type="ECO:0000256" key="5">
    <source>
        <dbReference type="ARBA" id="ARBA00023125"/>
    </source>
</evidence>
<keyword evidence="5 7" id="KW-0238">DNA-binding</keyword>
<evidence type="ECO:0000256" key="7">
    <source>
        <dbReference type="HAMAP-Rule" id="MF_00476"/>
    </source>
</evidence>
<sequence length="144" mass="16088">MAKLVRFGVAMEDSLLKEFDRYIRRKGYKNRSEAIRDLARNAMVQEAWEQEKGEVIAAVALVYDHEKRGLADKLTDLQHHAVPFIVSTLHVHLDERHCLEVVVLRGKASQVRKLANQILAIKGVLHGGVIATGVPVAKAETEGE</sequence>
<organism evidence="10 11">
    <name type="scientific">Candidatus Fervidibacter sacchari</name>
    <dbReference type="NCBI Taxonomy" id="1448929"/>
    <lineage>
        <taxon>Bacteria</taxon>
        <taxon>Candidatus Fervidibacterota</taxon>
        <taxon>Candidatus Fervidibacter</taxon>
    </lineage>
</organism>
<dbReference type="NCBIfam" id="NF002169">
    <property type="entry name" value="PRK01002.1"/>
    <property type="match status" value="1"/>
</dbReference>
<dbReference type="NCBIfam" id="NF002815">
    <property type="entry name" value="PRK02967.1"/>
    <property type="match status" value="1"/>
</dbReference>
<feature type="domain" description="Ribbon-helix-helix protein CopG" evidence="8">
    <location>
        <begin position="5"/>
        <end position="44"/>
    </location>
</feature>
<dbReference type="SUPFAM" id="SSF55021">
    <property type="entry name" value="ACT-like"/>
    <property type="match status" value="1"/>
</dbReference>
<name>A0ABT2ERT6_9BACT</name>
<comment type="function">
    <text evidence="7">Transcriptional regulator.</text>
</comment>
<dbReference type="Proteomes" id="UP001204798">
    <property type="component" value="Unassembled WGS sequence"/>
</dbReference>
<keyword evidence="4 7" id="KW-0805">Transcription regulation</keyword>
<dbReference type="InterPro" id="IPR002145">
    <property type="entry name" value="CopG"/>
</dbReference>
<comment type="caution">
    <text evidence="10">The sequence shown here is derived from an EMBL/GenBank/DDBJ whole genome shotgun (WGS) entry which is preliminary data.</text>
</comment>
<dbReference type="NCBIfam" id="NF003381">
    <property type="entry name" value="PRK04460.1"/>
    <property type="match status" value="1"/>
</dbReference>
<comment type="similarity">
    <text evidence="1 7">Belongs to the transcriptional regulatory CopG/NikR family.</text>
</comment>
<dbReference type="HAMAP" id="MF_00476">
    <property type="entry name" value="NikR"/>
    <property type="match status" value="1"/>
</dbReference>
<evidence type="ECO:0000313" key="10">
    <source>
        <dbReference type="EMBL" id="MCS3920126.1"/>
    </source>
</evidence>
<dbReference type="NCBIfam" id="NF001884">
    <property type="entry name" value="PRK00630.1"/>
    <property type="match status" value="1"/>
</dbReference>
<keyword evidence="2 7" id="KW-0533">Nickel</keyword>
<feature type="domain" description="Transcription factor NikR nickel binding C-terminal" evidence="9">
    <location>
        <begin position="56"/>
        <end position="129"/>
    </location>
</feature>
<dbReference type="PANTHER" id="PTHR34719">
    <property type="entry name" value="NICKEL-RESPONSIVE REGULATOR"/>
    <property type="match status" value="1"/>
</dbReference>
<dbReference type="CDD" id="cd22231">
    <property type="entry name" value="RHH_NikR_HicB-like"/>
    <property type="match status" value="1"/>
</dbReference>
<evidence type="ECO:0000256" key="2">
    <source>
        <dbReference type="ARBA" id="ARBA00022596"/>
    </source>
</evidence>
<accession>A0ABT2ERT6</accession>
<dbReference type="Gene3D" id="1.10.1220.10">
    <property type="entry name" value="Met repressor-like"/>
    <property type="match status" value="1"/>
</dbReference>
<proteinExistence type="inferred from homology"/>
<evidence type="ECO:0000259" key="8">
    <source>
        <dbReference type="Pfam" id="PF01402"/>
    </source>
</evidence>
<keyword evidence="11" id="KW-1185">Reference proteome</keyword>
<feature type="binding site" evidence="7">
    <location>
        <position position="92"/>
    </location>
    <ligand>
        <name>Ni(2+)</name>
        <dbReference type="ChEBI" id="CHEBI:49786"/>
    </ligand>
</feature>
<dbReference type="Gene3D" id="3.30.70.1150">
    <property type="entry name" value="ACT-like. Chain A, domain 2"/>
    <property type="match status" value="1"/>
</dbReference>
<evidence type="ECO:0000256" key="6">
    <source>
        <dbReference type="ARBA" id="ARBA00023163"/>
    </source>
</evidence>
<evidence type="ECO:0000256" key="4">
    <source>
        <dbReference type="ARBA" id="ARBA00023015"/>
    </source>
</evidence>
<evidence type="ECO:0000259" key="9">
    <source>
        <dbReference type="Pfam" id="PF08753"/>
    </source>
</evidence>
<dbReference type="EMBL" id="JANUCP010000004">
    <property type="protein sequence ID" value="MCS3920126.1"/>
    <property type="molecule type" value="Genomic_DNA"/>
</dbReference>
<feature type="binding site" evidence="7">
    <location>
        <position position="98"/>
    </location>
    <ligand>
        <name>Ni(2+)</name>
        <dbReference type="ChEBI" id="CHEBI:49786"/>
    </ligand>
</feature>
<keyword evidence="3 7" id="KW-0479">Metal-binding</keyword>
<dbReference type="InterPro" id="IPR013321">
    <property type="entry name" value="Arc_rbn_hlx_hlx"/>
</dbReference>
<dbReference type="Pfam" id="PF01402">
    <property type="entry name" value="RHH_1"/>
    <property type="match status" value="1"/>
</dbReference>
<reference evidence="10 11" key="1">
    <citation type="submission" date="2022-08" db="EMBL/GenBank/DDBJ databases">
        <title>Bacterial and archaeal communities from various locations to study Microbial Dark Matter (Phase II).</title>
        <authorList>
            <person name="Stepanauskas R."/>
        </authorList>
    </citation>
    <scope>NUCLEOTIDE SEQUENCE [LARGE SCALE GENOMIC DNA]</scope>
    <source>
        <strain evidence="10 11">PD1</strain>
    </source>
</reference>
<protein>
    <recommendedName>
        <fullName evidence="7">Putative nickel-responsive regulator</fullName>
    </recommendedName>
</protein>
<dbReference type="InterPro" id="IPR010985">
    <property type="entry name" value="Ribbon_hlx_hlx"/>
</dbReference>
<feature type="binding site" evidence="7">
    <location>
        <position position="79"/>
    </location>
    <ligand>
        <name>Ni(2+)</name>
        <dbReference type="ChEBI" id="CHEBI:49786"/>
    </ligand>
</feature>
<keyword evidence="6 7" id="KW-0804">Transcription</keyword>
<evidence type="ECO:0000256" key="3">
    <source>
        <dbReference type="ARBA" id="ARBA00022723"/>
    </source>
</evidence>
<feature type="binding site" evidence="7">
    <location>
        <position position="90"/>
    </location>
    <ligand>
        <name>Ni(2+)</name>
        <dbReference type="ChEBI" id="CHEBI:49786"/>
    </ligand>
</feature>
<dbReference type="SUPFAM" id="SSF47598">
    <property type="entry name" value="Ribbon-helix-helix"/>
    <property type="match status" value="1"/>
</dbReference>
<dbReference type="Pfam" id="PF08753">
    <property type="entry name" value="NikR_C"/>
    <property type="match status" value="1"/>
</dbReference>
<dbReference type="InterPro" id="IPR045865">
    <property type="entry name" value="ACT-like_dom_sf"/>
</dbReference>
<gene>
    <name evidence="10" type="ORF">M2350_002543</name>
</gene>
<evidence type="ECO:0000256" key="1">
    <source>
        <dbReference type="ARBA" id="ARBA00008478"/>
    </source>
</evidence>
<dbReference type="InterPro" id="IPR027271">
    <property type="entry name" value="Acetolactate_synth/TF_NikR_C"/>
</dbReference>
<dbReference type="InterPro" id="IPR022988">
    <property type="entry name" value="Ni_resp_reg_NikR"/>
</dbReference>